<evidence type="ECO:0000259" key="5">
    <source>
        <dbReference type="Pfam" id="PF25390"/>
    </source>
</evidence>
<dbReference type="Proteomes" id="UP000064967">
    <property type="component" value="Chromosome"/>
</dbReference>
<dbReference type="InterPro" id="IPR058923">
    <property type="entry name" value="RCC1-like_dom"/>
</dbReference>
<dbReference type="PANTHER" id="PTHR45982">
    <property type="entry name" value="REGULATOR OF CHROMOSOME CONDENSATION"/>
    <property type="match status" value="1"/>
</dbReference>
<reference evidence="6 7" key="1">
    <citation type="submission" date="2015-08" db="EMBL/GenBank/DDBJ databases">
        <authorList>
            <person name="Babu N.S."/>
            <person name="Beckwith C.J."/>
            <person name="Beseler K.G."/>
            <person name="Brison A."/>
            <person name="Carone J.V."/>
            <person name="Caskin T.P."/>
            <person name="Diamond M."/>
            <person name="Durham M.E."/>
            <person name="Foxe J.M."/>
            <person name="Go M."/>
            <person name="Henderson B.A."/>
            <person name="Jones I.B."/>
            <person name="McGettigan J.A."/>
            <person name="Micheletti S.J."/>
            <person name="Nasrallah M.E."/>
            <person name="Ortiz D."/>
            <person name="Piller C.R."/>
            <person name="Privatt S.R."/>
            <person name="Schneider S.L."/>
            <person name="Sharp S."/>
            <person name="Smith T.C."/>
            <person name="Stanton J.D."/>
            <person name="Ullery H.E."/>
            <person name="Wilson R.J."/>
            <person name="Serrano M.G."/>
            <person name="Buck G."/>
            <person name="Lee V."/>
            <person name="Wang Y."/>
            <person name="Carvalho R."/>
            <person name="Voegtly L."/>
            <person name="Shi R."/>
            <person name="Duckworth R."/>
            <person name="Johnson A."/>
            <person name="Loviza R."/>
            <person name="Walstead R."/>
            <person name="Shah Z."/>
            <person name="Kiflezghi M."/>
            <person name="Wade K."/>
            <person name="Ball S.L."/>
            <person name="Bradley K.W."/>
            <person name="Asai D.J."/>
            <person name="Bowman C.A."/>
            <person name="Russell D.A."/>
            <person name="Pope W.H."/>
            <person name="Jacobs-Sera D."/>
            <person name="Hendrix R.W."/>
            <person name="Hatfull G.F."/>
        </authorList>
    </citation>
    <scope>NUCLEOTIDE SEQUENCE [LARGE SCALE GENOMIC DNA]</scope>
    <source>
        <strain evidence="6 7">DSM 27648</strain>
    </source>
</reference>
<evidence type="ECO:0000256" key="2">
    <source>
        <dbReference type="ARBA" id="ARBA00022737"/>
    </source>
</evidence>
<evidence type="ECO:0000313" key="7">
    <source>
        <dbReference type="Proteomes" id="UP000064967"/>
    </source>
</evidence>
<keyword evidence="1" id="KW-0344">Guanine-nucleotide releasing factor</keyword>
<dbReference type="EMBL" id="CP012333">
    <property type="protein sequence ID" value="AKV03935.1"/>
    <property type="molecule type" value="Genomic_DNA"/>
</dbReference>
<dbReference type="STRING" id="1391654.AKJ09_10598"/>
<feature type="domain" description="RCC1-like" evidence="5">
    <location>
        <begin position="178"/>
        <end position="426"/>
    </location>
</feature>
<feature type="region of interest" description="Disordered" evidence="3">
    <location>
        <begin position="45"/>
        <end position="70"/>
    </location>
</feature>
<dbReference type="PANTHER" id="PTHR45982:SF1">
    <property type="entry name" value="REGULATOR OF CHROMOSOME CONDENSATION"/>
    <property type="match status" value="1"/>
</dbReference>
<dbReference type="PRINTS" id="PR00633">
    <property type="entry name" value="RCCNDNSATION"/>
</dbReference>
<dbReference type="InterPro" id="IPR051553">
    <property type="entry name" value="Ran_GTPase-activating"/>
</dbReference>
<dbReference type="GO" id="GO:0005737">
    <property type="term" value="C:cytoplasm"/>
    <property type="evidence" value="ECO:0007669"/>
    <property type="project" value="TreeGrafter"/>
</dbReference>
<dbReference type="RefSeq" id="WP_146654621.1">
    <property type="nucleotide sequence ID" value="NZ_CP012333.1"/>
</dbReference>
<proteinExistence type="predicted"/>
<evidence type="ECO:0000256" key="3">
    <source>
        <dbReference type="SAM" id="MobiDB-lite"/>
    </source>
</evidence>
<dbReference type="InterPro" id="IPR009091">
    <property type="entry name" value="RCC1/BLIP-II"/>
</dbReference>
<dbReference type="InterPro" id="IPR000408">
    <property type="entry name" value="Reg_chr_condens"/>
</dbReference>
<keyword evidence="7" id="KW-1185">Reference proteome</keyword>
<feature type="signal peptide" evidence="4">
    <location>
        <begin position="1"/>
        <end position="35"/>
    </location>
</feature>
<evidence type="ECO:0000256" key="4">
    <source>
        <dbReference type="SAM" id="SignalP"/>
    </source>
</evidence>
<keyword evidence="2" id="KW-0677">Repeat</keyword>
<dbReference type="OrthoDB" id="5462013at2"/>
<dbReference type="SUPFAM" id="SSF50985">
    <property type="entry name" value="RCC1/BLIP-II"/>
    <property type="match status" value="1"/>
</dbReference>
<gene>
    <name evidence="6" type="ORF">AKJ09_10598</name>
</gene>
<evidence type="ECO:0000256" key="1">
    <source>
        <dbReference type="ARBA" id="ARBA00022658"/>
    </source>
</evidence>
<dbReference type="Gene3D" id="2.130.10.30">
    <property type="entry name" value="Regulator of chromosome condensation 1/beta-lactamase-inhibitor protein II"/>
    <property type="match status" value="2"/>
</dbReference>
<dbReference type="Pfam" id="PF25390">
    <property type="entry name" value="WD40_RLD"/>
    <property type="match status" value="1"/>
</dbReference>
<dbReference type="PROSITE" id="PS50012">
    <property type="entry name" value="RCC1_3"/>
    <property type="match status" value="4"/>
</dbReference>
<name>A0A0K1QES3_9BACT</name>
<keyword evidence="4" id="KW-0732">Signal</keyword>
<feature type="chain" id="PRO_5005467259" evidence="4">
    <location>
        <begin position="36"/>
        <end position="430"/>
    </location>
</feature>
<organism evidence="6 7">
    <name type="scientific">Labilithrix luteola</name>
    <dbReference type="NCBI Taxonomy" id="1391654"/>
    <lineage>
        <taxon>Bacteria</taxon>
        <taxon>Pseudomonadati</taxon>
        <taxon>Myxococcota</taxon>
        <taxon>Polyangia</taxon>
        <taxon>Polyangiales</taxon>
        <taxon>Labilitrichaceae</taxon>
        <taxon>Labilithrix</taxon>
    </lineage>
</organism>
<evidence type="ECO:0000313" key="6">
    <source>
        <dbReference type="EMBL" id="AKV03935.1"/>
    </source>
</evidence>
<accession>A0A0K1QES3</accession>
<protein>
    <submittedName>
        <fullName evidence="6">BNR repeat domain protein</fullName>
    </submittedName>
</protein>
<dbReference type="GO" id="GO:0005085">
    <property type="term" value="F:guanyl-nucleotide exchange factor activity"/>
    <property type="evidence" value="ECO:0007669"/>
    <property type="project" value="TreeGrafter"/>
</dbReference>
<dbReference type="AlphaFoldDB" id="A0A0K1QES3"/>
<dbReference type="KEGG" id="llu:AKJ09_10598"/>
<sequence length="430" mass="43909">MRSVFSSPPPRLFSVHSLGSLVRAAVMACAIPACANEGVLGSFPTGPPDAGSATASNEDANAGNGIGPEERAPLPASAPIAIADDSTCVKTSDATVVCWGNNASCTLGNGALPDEIPMSREPVAASGLDHVRALFGGAYAYCALRDDGRVFCWGDMFFGDLMSSGGTPLASGHLPVTPPFEQEGLGEVAQLAVGRFFVCALQTTGELRCWGENDRGQLGDGTQATRYLPTTISSFDGNVVSVSASMGGAFACATTSRGSVYCWGDDRDGQISAVGKPGDLVLEPLRIDGLPEPALDVAVGAKHACARLQSGTVACWGDNQRGQLGIGTTATMSGPVQVLYLSDVVQLTAGASHTCAVRSEGSVICWGDDANGQSGSRGPSTRPQIVVEASFGARSVACGSSHSCAWGEGGKVRCWGADTYGQLGASNATF</sequence>
<dbReference type="Pfam" id="PF13540">
    <property type="entry name" value="RCC1_2"/>
    <property type="match status" value="1"/>
</dbReference>